<protein>
    <submittedName>
        <fullName evidence="2">Uncharacterized protein</fullName>
    </submittedName>
</protein>
<dbReference type="Gramene" id="EOY24065">
    <property type="protein sequence ID" value="EOY24065"/>
    <property type="gene ID" value="TCM_015769"/>
</dbReference>
<dbReference type="EMBL" id="CM001881">
    <property type="protein sequence ID" value="EOY24065.1"/>
    <property type="molecule type" value="Genomic_DNA"/>
</dbReference>
<reference evidence="2 3" key="1">
    <citation type="journal article" date="2013" name="Genome Biol.">
        <title>The genome sequence of the most widely cultivated cacao type and its use to identify candidate genes regulating pod color.</title>
        <authorList>
            <person name="Motamayor J.C."/>
            <person name="Mockaitis K."/>
            <person name="Schmutz J."/>
            <person name="Haiminen N."/>
            <person name="Iii D.L."/>
            <person name="Cornejo O."/>
            <person name="Findley S.D."/>
            <person name="Zheng P."/>
            <person name="Utro F."/>
            <person name="Royaert S."/>
            <person name="Saski C."/>
            <person name="Jenkins J."/>
            <person name="Podicheti R."/>
            <person name="Zhao M."/>
            <person name="Scheffler B.E."/>
            <person name="Stack J.C."/>
            <person name="Feltus F.A."/>
            <person name="Mustiga G.M."/>
            <person name="Amores F."/>
            <person name="Phillips W."/>
            <person name="Marelli J.P."/>
            <person name="May G.D."/>
            <person name="Shapiro H."/>
            <person name="Ma J."/>
            <person name="Bustamante C.D."/>
            <person name="Schnell R.J."/>
            <person name="Main D."/>
            <person name="Gilbert D."/>
            <person name="Parida L."/>
            <person name="Kuhn D.N."/>
        </authorList>
    </citation>
    <scope>NUCLEOTIDE SEQUENCE [LARGE SCALE GENOMIC DNA]</scope>
    <source>
        <strain evidence="3">cv. Matina 1-6</strain>
    </source>
</reference>
<dbReference type="InParanoid" id="A0A061G2H3"/>
<feature type="transmembrane region" description="Helical" evidence="1">
    <location>
        <begin position="36"/>
        <end position="54"/>
    </location>
</feature>
<proteinExistence type="predicted"/>
<evidence type="ECO:0000313" key="2">
    <source>
        <dbReference type="EMBL" id="EOY24065.1"/>
    </source>
</evidence>
<organism evidence="2 3">
    <name type="scientific">Theobroma cacao</name>
    <name type="common">Cacao</name>
    <name type="synonym">Cocoa</name>
    <dbReference type="NCBI Taxonomy" id="3641"/>
    <lineage>
        <taxon>Eukaryota</taxon>
        <taxon>Viridiplantae</taxon>
        <taxon>Streptophyta</taxon>
        <taxon>Embryophyta</taxon>
        <taxon>Tracheophyta</taxon>
        <taxon>Spermatophyta</taxon>
        <taxon>Magnoliopsida</taxon>
        <taxon>eudicotyledons</taxon>
        <taxon>Gunneridae</taxon>
        <taxon>Pentapetalae</taxon>
        <taxon>rosids</taxon>
        <taxon>malvids</taxon>
        <taxon>Malvales</taxon>
        <taxon>Malvaceae</taxon>
        <taxon>Byttnerioideae</taxon>
        <taxon>Theobroma</taxon>
    </lineage>
</organism>
<dbReference type="AlphaFoldDB" id="A0A061G2H3"/>
<gene>
    <name evidence="2" type="ORF">TCM_015769</name>
</gene>
<keyword evidence="1" id="KW-0472">Membrane</keyword>
<keyword evidence="3" id="KW-1185">Reference proteome</keyword>
<evidence type="ECO:0000313" key="3">
    <source>
        <dbReference type="Proteomes" id="UP000026915"/>
    </source>
</evidence>
<sequence length="64" mass="7246">MGPLCLQWGLGLGHGATSFSGVSSNQRIMNFNKFSILPWRMISIFLILRILMGLENSMDRVKNF</sequence>
<dbReference type="HOGENOM" id="CLU_2872159_0_0_1"/>
<evidence type="ECO:0000256" key="1">
    <source>
        <dbReference type="SAM" id="Phobius"/>
    </source>
</evidence>
<dbReference type="Proteomes" id="UP000026915">
    <property type="component" value="Chromosome 3"/>
</dbReference>
<keyword evidence="1" id="KW-1133">Transmembrane helix</keyword>
<accession>A0A061G2H3</accession>
<keyword evidence="1" id="KW-0812">Transmembrane</keyword>
<name>A0A061G2H3_THECC</name>